<comment type="caution">
    <text evidence="1">The sequence shown here is derived from an EMBL/GenBank/DDBJ whole genome shotgun (WGS) entry which is preliminary data.</text>
</comment>
<sequence length="38" mass="4266">MRVDAQLDALTNRVDARCTLLEEHMTTLMSYVPSAPDT</sequence>
<reference evidence="1 2" key="1">
    <citation type="journal article" date="2019" name="Genome Biol. Evol.">
        <title>Insights into the evolution of the New World diploid cottons (Gossypium, subgenus Houzingenia) based on genome sequencing.</title>
        <authorList>
            <person name="Grover C.E."/>
            <person name="Arick M.A. 2nd"/>
            <person name="Thrash A."/>
            <person name="Conover J.L."/>
            <person name="Sanders W.S."/>
            <person name="Peterson D.G."/>
            <person name="Frelichowski J.E."/>
            <person name="Scheffler J.A."/>
            <person name="Scheffler B.E."/>
            <person name="Wendel J.F."/>
        </authorList>
    </citation>
    <scope>NUCLEOTIDE SEQUENCE [LARGE SCALE GENOMIC DNA]</scope>
    <source>
        <strain evidence="1">57</strain>
        <tissue evidence="1">Leaf</tissue>
    </source>
</reference>
<name>A0A7J8W9R2_9ROSI</name>
<dbReference type="Proteomes" id="UP000593573">
    <property type="component" value="Unassembled WGS sequence"/>
</dbReference>
<keyword evidence="2" id="KW-1185">Reference proteome</keyword>
<evidence type="ECO:0000313" key="2">
    <source>
        <dbReference type="Proteomes" id="UP000593573"/>
    </source>
</evidence>
<dbReference type="OrthoDB" id="10279375at2759"/>
<accession>A0A7J8W9R2</accession>
<dbReference type="EMBL" id="JABFAB010242004">
    <property type="protein sequence ID" value="MBA0671748.1"/>
    <property type="molecule type" value="Genomic_DNA"/>
</dbReference>
<evidence type="ECO:0000313" key="1">
    <source>
        <dbReference type="EMBL" id="MBA0671748.1"/>
    </source>
</evidence>
<protein>
    <submittedName>
        <fullName evidence="1">Uncharacterized protein</fullName>
    </submittedName>
</protein>
<gene>
    <name evidence="1" type="ORF">Goklo_024503</name>
</gene>
<proteinExistence type="predicted"/>
<organism evidence="1 2">
    <name type="scientific">Gossypium klotzschianum</name>
    <dbReference type="NCBI Taxonomy" id="34286"/>
    <lineage>
        <taxon>Eukaryota</taxon>
        <taxon>Viridiplantae</taxon>
        <taxon>Streptophyta</taxon>
        <taxon>Embryophyta</taxon>
        <taxon>Tracheophyta</taxon>
        <taxon>Spermatophyta</taxon>
        <taxon>Magnoliopsida</taxon>
        <taxon>eudicotyledons</taxon>
        <taxon>Gunneridae</taxon>
        <taxon>Pentapetalae</taxon>
        <taxon>rosids</taxon>
        <taxon>malvids</taxon>
        <taxon>Malvales</taxon>
        <taxon>Malvaceae</taxon>
        <taxon>Malvoideae</taxon>
        <taxon>Gossypium</taxon>
    </lineage>
</organism>
<dbReference type="AlphaFoldDB" id="A0A7J8W9R2"/>